<dbReference type="PANTHER" id="PTHR13612">
    <property type="entry name" value="ENHANCER OF MRNA-DECAPPING PROTEIN 3"/>
    <property type="match status" value="1"/>
</dbReference>
<evidence type="ECO:0000259" key="2">
    <source>
        <dbReference type="PROSITE" id="PS51385"/>
    </source>
</evidence>
<dbReference type="PANTHER" id="PTHR13612:SF0">
    <property type="entry name" value="ENHANCER OF MRNA-DECAPPING PROTEIN 3"/>
    <property type="match status" value="1"/>
</dbReference>
<dbReference type="Pfam" id="PF03853">
    <property type="entry name" value="YjeF_N"/>
    <property type="match status" value="1"/>
</dbReference>
<keyword evidence="1" id="KW-0547">Nucleotide-binding</keyword>
<dbReference type="EC" id="5.1.99.6" evidence="1"/>
<feature type="binding site" evidence="1">
    <location>
        <position position="69"/>
    </location>
    <ligand>
        <name>K(+)</name>
        <dbReference type="ChEBI" id="CHEBI:29103"/>
    </ligand>
</feature>
<dbReference type="GO" id="GO:0052856">
    <property type="term" value="F:NAD(P)HX epimerase activity"/>
    <property type="evidence" value="ECO:0007669"/>
    <property type="project" value="UniProtKB-UniRule"/>
</dbReference>
<evidence type="ECO:0000313" key="3">
    <source>
        <dbReference type="EMBL" id="MFC4249447.1"/>
    </source>
</evidence>
<dbReference type="GO" id="GO:0000166">
    <property type="term" value="F:nucleotide binding"/>
    <property type="evidence" value="ECO:0007669"/>
    <property type="project" value="UniProtKB-KW"/>
</dbReference>
<dbReference type="Proteomes" id="UP001595821">
    <property type="component" value="Unassembled WGS sequence"/>
</dbReference>
<dbReference type="InterPro" id="IPR036652">
    <property type="entry name" value="YjeF_N_dom_sf"/>
</dbReference>
<dbReference type="GO" id="GO:0046872">
    <property type="term" value="F:metal ion binding"/>
    <property type="evidence" value="ECO:0007669"/>
    <property type="project" value="UniProtKB-KW"/>
</dbReference>
<dbReference type="HAMAP" id="MF_01966">
    <property type="entry name" value="NADHX_epimerase"/>
    <property type="match status" value="1"/>
</dbReference>
<dbReference type="RefSeq" id="WP_246970882.1">
    <property type="nucleotide sequence ID" value="NZ_CP095397.1"/>
</dbReference>
<comment type="function">
    <text evidence="1">Catalyzes the epimerization of the S- and R-forms of NAD(P)HX, a damaged form of NAD(P)H that is a result of enzymatic or heat-dependent hydration. This is a prerequisite for the S-specific NAD(P)H-hydrate dehydratase to allow the repair of both epimers of NAD(P)HX.</text>
</comment>
<sequence>MRPNAYRTPDGVGVPAVTADEMRDVDRIATEDLGLSLAQMVEHAGRTLARHALEFDGGPIVVLAGGGGNGSGGLACARHLVNRGRPVTVVLDRDPADLEDVAASQHGILDAMNVPVRVDADEVPGPSLVVDALVGYGLEGTPRGTAASLVEWVNRSGADVLALDVPTGTNATTGETPGVAIDPDRTLTLALPKTGLDETVDEFFLGDVGIPPLVYDRLEIPSVVPFGRAFSVALERVRE</sequence>
<evidence type="ECO:0000256" key="1">
    <source>
        <dbReference type="HAMAP-Rule" id="MF_01966"/>
    </source>
</evidence>
<keyword evidence="1" id="KW-0479">Metal-binding</keyword>
<evidence type="ECO:0000313" key="4">
    <source>
        <dbReference type="Proteomes" id="UP001595821"/>
    </source>
</evidence>
<dbReference type="GeneID" id="71852092"/>
<keyword evidence="1" id="KW-0630">Potassium</keyword>
<feature type="binding site" evidence="1">
    <location>
        <begin position="68"/>
        <end position="72"/>
    </location>
    <ligand>
        <name>(6S)-NADPHX</name>
        <dbReference type="ChEBI" id="CHEBI:64076"/>
    </ligand>
</feature>
<keyword evidence="1" id="KW-0520">NAD</keyword>
<dbReference type="NCBIfam" id="TIGR00197">
    <property type="entry name" value="yjeF_nterm"/>
    <property type="match status" value="1"/>
</dbReference>
<name>A0ABD5P541_9EURY</name>
<feature type="binding site" evidence="1">
    <location>
        <position position="167"/>
    </location>
    <ligand>
        <name>K(+)</name>
        <dbReference type="ChEBI" id="CHEBI:29103"/>
    </ligand>
</feature>
<keyword evidence="1" id="KW-0521">NADP</keyword>
<dbReference type="SUPFAM" id="SSF64153">
    <property type="entry name" value="YjeF N-terminal domain-like"/>
    <property type="match status" value="1"/>
</dbReference>
<dbReference type="AlphaFoldDB" id="A0ABD5P541"/>
<feature type="domain" description="YjeF N-terminal" evidence="2">
    <location>
        <begin position="22"/>
        <end position="216"/>
    </location>
</feature>
<organism evidence="3 4">
    <name type="scientific">Natribaculum luteum</name>
    <dbReference type="NCBI Taxonomy" id="1586232"/>
    <lineage>
        <taxon>Archaea</taxon>
        <taxon>Methanobacteriati</taxon>
        <taxon>Methanobacteriota</taxon>
        <taxon>Stenosarchaea group</taxon>
        <taxon>Halobacteria</taxon>
        <taxon>Halobacteriales</taxon>
        <taxon>Natrialbaceae</taxon>
        <taxon>Natribaculum</taxon>
    </lineage>
</organism>
<feature type="binding site" evidence="1">
    <location>
        <position position="164"/>
    </location>
    <ligand>
        <name>(6S)-NADPHX</name>
        <dbReference type="ChEBI" id="CHEBI:64076"/>
    </ligand>
</feature>
<comment type="catalytic activity">
    <reaction evidence="1">
        <text>(6R)-NADPHX = (6S)-NADPHX</text>
        <dbReference type="Rhea" id="RHEA:32227"/>
        <dbReference type="ChEBI" id="CHEBI:64076"/>
        <dbReference type="ChEBI" id="CHEBI:64077"/>
        <dbReference type="EC" id="5.1.99.6"/>
    </reaction>
</comment>
<dbReference type="PROSITE" id="PS51385">
    <property type="entry name" value="YJEF_N"/>
    <property type="match status" value="1"/>
</dbReference>
<protein>
    <recommendedName>
        <fullName evidence="1">NAD(P)H-hydrate epimerase</fullName>
        <ecNumber evidence="1">5.1.99.6</ecNumber>
    </recommendedName>
    <alternativeName>
        <fullName evidence="1">NAD(P)HX epimerase</fullName>
    </alternativeName>
</protein>
<feature type="binding site" evidence="1">
    <location>
        <begin position="135"/>
        <end position="141"/>
    </location>
    <ligand>
        <name>(6S)-NADPHX</name>
        <dbReference type="ChEBI" id="CHEBI:64076"/>
    </ligand>
</feature>
<comment type="caution">
    <text evidence="3">The sequence shown here is derived from an EMBL/GenBank/DDBJ whole genome shotgun (WGS) entry which is preliminary data.</text>
</comment>
<reference evidence="3 4" key="1">
    <citation type="journal article" date="2014" name="Int. J. Syst. Evol. Microbiol.">
        <title>Complete genome sequence of Corynebacterium casei LMG S-19264T (=DSM 44701T), isolated from a smear-ripened cheese.</title>
        <authorList>
            <consortium name="US DOE Joint Genome Institute (JGI-PGF)"/>
            <person name="Walter F."/>
            <person name="Albersmeier A."/>
            <person name="Kalinowski J."/>
            <person name="Ruckert C."/>
        </authorList>
    </citation>
    <scope>NUCLEOTIDE SEQUENCE [LARGE SCALE GENOMIC DNA]</scope>
    <source>
        <strain evidence="3 4">IBRC-M 10912</strain>
    </source>
</reference>
<comment type="similarity">
    <text evidence="1">Belongs to the NnrE/AIBP family.</text>
</comment>
<dbReference type="InterPro" id="IPR004443">
    <property type="entry name" value="YjeF_N_dom"/>
</dbReference>
<dbReference type="Gene3D" id="3.40.50.10260">
    <property type="entry name" value="YjeF N-terminal domain"/>
    <property type="match status" value="1"/>
</dbReference>
<dbReference type="EMBL" id="JBHSDJ010000132">
    <property type="protein sequence ID" value="MFC4249447.1"/>
    <property type="molecule type" value="Genomic_DNA"/>
</dbReference>
<feature type="binding site" evidence="1">
    <location>
        <position position="131"/>
    </location>
    <ligand>
        <name>K(+)</name>
        <dbReference type="ChEBI" id="CHEBI:29103"/>
    </ligand>
</feature>
<accession>A0ABD5P541</accession>
<keyword evidence="1 3" id="KW-0413">Isomerase</keyword>
<comment type="caution">
    <text evidence="1">Lacks conserved residue(s) required for the propagation of feature annotation.</text>
</comment>
<gene>
    <name evidence="1" type="primary">nnrE</name>
    <name evidence="3" type="ORF">ACFOZ7_21360</name>
</gene>
<proteinExistence type="inferred from homology"/>
<comment type="catalytic activity">
    <reaction evidence="1">
        <text>(6R)-NADHX = (6S)-NADHX</text>
        <dbReference type="Rhea" id="RHEA:32215"/>
        <dbReference type="ChEBI" id="CHEBI:64074"/>
        <dbReference type="ChEBI" id="CHEBI:64075"/>
        <dbReference type="EC" id="5.1.99.6"/>
    </reaction>
</comment>
<comment type="cofactor">
    <cofactor evidence="1">
        <name>K(+)</name>
        <dbReference type="ChEBI" id="CHEBI:29103"/>
    </cofactor>
    <text evidence="1">Binds 1 potassium ion per subunit.</text>
</comment>